<gene>
    <name evidence="2" type="ORF">BE17_48060</name>
</gene>
<dbReference type="InterPro" id="IPR050678">
    <property type="entry name" value="DNA_Partitioning_ATPase"/>
</dbReference>
<proteinExistence type="predicted"/>
<feature type="domain" description="AAA" evidence="1">
    <location>
        <begin position="1"/>
        <end position="208"/>
    </location>
</feature>
<comment type="caution">
    <text evidence="2">The sequence shown here is derived from an EMBL/GenBank/DDBJ whole genome shotgun (WGS) entry which is preliminary data.</text>
</comment>
<dbReference type="InterPro" id="IPR025669">
    <property type="entry name" value="AAA_dom"/>
</dbReference>
<reference evidence="2 3" key="1">
    <citation type="submission" date="2014-02" db="EMBL/GenBank/DDBJ databases">
        <title>The small core and large imbalanced accessory genome model reveals a collaborative survival strategy of Sorangium cellulosum strains in nature.</title>
        <authorList>
            <person name="Han K."/>
            <person name="Peng R."/>
            <person name="Blom J."/>
            <person name="Li Y.-Z."/>
        </authorList>
    </citation>
    <scope>NUCLEOTIDE SEQUENCE [LARGE SCALE GENOMIC DNA]</scope>
    <source>
        <strain evidence="2 3">So0011-07</strain>
    </source>
</reference>
<dbReference type="Pfam" id="PF13614">
    <property type="entry name" value="AAA_31"/>
    <property type="match status" value="1"/>
</dbReference>
<dbReference type="CDD" id="cd02042">
    <property type="entry name" value="ParAB_family"/>
    <property type="match status" value="1"/>
</dbReference>
<dbReference type="Gene3D" id="3.40.50.300">
    <property type="entry name" value="P-loop containing nucleotide triphosphate hydrolases"/>
    <property type="match status" value="1"/>
</dbReference>
<sequence length="339" mass="37379">MKTIAFFNNKGGVGKTSLVYHLAWMYHELGERVVAVDLDPQSNLTTAFLPVERLEQIWPNHEHPHTILGAIQPLMDHIGDLAQPHVELVDSDMWSALSLVPGDLGLSLFEDRLAEAWNKCLSDSRGEAPDAFRVMSAFHRIMERAAAQAGAEIVLVDVGPNLGALNRAALVASDLVVVPLGADVFSLQGLRNLGPTLAQWRRGWKKRLDNEARPGDLSVPKGEMRPIGYVILQHAAREGHPVKAYQRWIDKIPEVYRRTLLDEEGDVPSPDPHLLATIRHYRSLMPMAQEARKPMFLLKPADGAIGSHAAAVQDCRRDFEALARRIAAAASIPLAAHTA</sequence>
<dbReference type="Proteomes" id="UP000075635">
    <property type="component" value="Unassembled WGS sequence"/>
</dbReference>
<name>A0A150RQX0_SORCE</name>
<dbReference type="SUPFAM" id="SSF52540">
    <property type="entry name" value="P-loop containing nucleoside triphosphate hydrolases"/>
    <property type="match status" value="1"/>
</dbReference>
<evidence type="ECO:0000313" key="3">
    <source>
        <dbReference type="Proteomes" id="UP000075635"/>
    </source>
</evidence>
<protein>
    <submittedName>
        <fullName evidence="2">Chromosome partitioning protein</fullName>
    </submittedName>
</protein>
<dbReference type="InterPro" id="IPR027417">
    <property type="entry name" value="P-loop_NTPase"/>
</dbReference>
<dbReference type="PANTHER" id="PTHR13696">
    <property type="entry name" value="P-LOOP CONTAINING NUCLEOSIDE TRIPHOSPHATE HYDROLASE"/>
    <property type="match status" value="1"/>
</dbReference>
<accession>A0A150RQX0</accession>
<dbReference type="PANTHER" id="PTHR13696:SF99">
    <property type="entry name" value="COBYRINIC ACID AC-DIAMIDE SYNTHASE"/>
    <property type="match status" value="1"/>
</dbReference>
<evidence type="ECO:0000313" key="2">
    <source>
        <dbReference type="EMBL" id="KYF82563.1"/>
    </source>
</evidence>
<evidence type="ECO:0000259" key="1">
    <source>
        <dbReference type="Pfam" id="PF13614"/>
    </source>
</evidence>
<organism evidence="2 3">
    <name type="scientific">Sorangium cellulosum</name>
    <name type="common">Polyangium cellulosum</name>
    <dbReference type="NCBI Taxonomy" id="56"/>
    <lineage>
        <taxon>Bacteria</taxon>
        <taxon>Pseudomonadati</taxon>
        <taxon>Myxococcota</taxon>
        <taxon>Polyangia</taxon>
        <taxon>Polyangiales</taxon>
        <taxon>Polyangiaceae</taxon>
        <taxon>Sorangium</taxon>
    </lineage>
</organism>
<dbReference type="AlphaFoldDB" id="A0A150RQX0"/>
<dbReference type="EMBL" id="JEMB01002231">
    <property type="protein sequence ID" value="KYF82563.1"/>
    <property type="molecule type" value="Genomic_DNA"/>
</dbReference>